<dbReference type="AlphaFoldDB" id="A0A2S7X2Q3"/>
<keyword evidence="2" id="KW-0808">Transferase</keyword>
<dbReference type="OrthoDB" id="336415at2"/>
<proteinExistence type="predicted"/>
<dbReference type="PROSITE" id="PS51186">
    <property type="entry name" value="GNAT"/>
    <property type="match status" value="1"/>
</dbReference>
<evidence type="ECO:0000313" key="2">
    <source>
        <dbReference type="EMBL" id="PQJ84500.1"/>
    </source>
</evidence>
<evidence type="ECO:0000259" key="1">
    <source>
        <dbReference type="PROSITE" id="PS51186"/>
    </source>
</evidence>
<dbReference type="EMBL" id="MSCO01000002">
    <property type="protein sequence ID" value="PQJ84500.1"/>
    <property type="molecule type" value="Genomic_DNA"/>
</dbReference>
<comment type="caution">
    <text evidence="2">The sequence shown here is derived from an EMBL/GenBank/DDBJ whole genome shotgun (WGS) entry which is preliminary data.</text>
</comment>
<dbReference type="InterPro" id="IPR000182">
    <property type="entry name" value="GNAT_dom"/>
</dbReference>
<dbReference type="InterPro" id="IPR016181">
    <property type="entry name" value="Acyl_CoA_acyltransferase"/>
</dbReference>
<feature type="domain" description="N-acetyltransferase" evidence="1">
    <location>
        <begin position="1"/>
        <end position="155"/>
    </location>
</feature>
<evidence type="ECO:0000313" key="3">
    <source>
        <dbReference type="Proteomes" id="UP000239263"/>
    </source>
</evidence>
<name>A0A2S7X2Q3_9GAMM</name>
<sequence length="156" mass="17664">MKVRLMEQSDLNDTAEVHKLAFVRQKQSYEWLVCNFNAFPRVLCFVAEDSNGIIGYIIWTQKSGFRPEVVMEIEQLAVSPNHQRKGIGRSLIMNSLPLVKAKLAENDSVLKHVFVTTRADNFAQELYKSTLGAEVEATITNLYSADEILMIARNVS</sequence>
<reference evidence="2 3" key="1">
    <citation type="submission" date="2016-12" db="EMBL/GenBank/DDBJ databases">
        <title>Diversity of luminous bacteria.</title>
        <authorList>
            <person name="Yoshizawa S."/>
            <person name="Kogure K."/>
        </authorList>
    </citation>
    <scope>NUCLEOTIDE SEQUENCE [LARGE SCALE GENOMIC DNA]</scope>
    <source>
        <strain evidence="2 3">ATCC 33715</strain>
    </source>
</reference>
<organism evidence="2 3">
    <name type="scientific">Aliivibrio sifiae</name>
    <dbReference type="NCBI Taxonomy" id="566293"/>
    <lineage>
        <taxon>Bacteria</taxon>
        <taxon>Pseudomonadati</taxon>
        <taxon>Pseudomonadota</taxon>
        <taxon>Gammaproteobacteria</taxon>
        <taxon>Vibrionales</taxon>
        <taxon>Vibrionaceae</taxon>
        <taxon>Aliivibrio</taxon>
    </lineage>
</organism>
<dbReference type="Gene3D" id="3.40.630.30">
    <property type="match status" value="1"/>
</dbReference>
<gene>
    <name evidence="2" type="ORF">BTO22_13325</name>
</gene>
<dbReference type="GO" id="GO:0016747">
    <property type="term" value="F:acyltransferase activity, transferring groups other than amino-acyl groups"/>
    <property type="evidence" value="ECO:0007669"/>
    <property type="project" value="InterPro"/>
</dbReference>
<dbReference type="SUPFAM" id="SSF55729">
    <property type="entry name" value="Acyl-CoA N-acyltransferases (Nat)"/>
    <property type="match status" value="1"/>
</dbReference>
<dbReference type="CDD" id="cd04301">
    <property type="entry name" value="NAT_SF"/>
    <property type="match status" value="1"/>
</dbReference>
<accession>A0A2S7X2Q3</accession>
<dbReference type="Proteomes" id="UP000239263">
    <property type="component" value="Unassembled WGS sequence"/>
</dbReference>
<dbReference type="Pfam" id="PF00583">
    <property type="entry name" value="Acetyltransf_1"/>
    <property type="match status" value="1"/>
</dbReference>
<protein>
    <submittedName>
        <fullName evidence="2">N-acetyltransferase</fullName>
    </submittedName>
</protein>